<dbReference type="Pfam" id="PF01103">
    <property type="entry name" value="Omp85"/>
    <property type="match status" value="1"/>
</dbReference>
<dbReference type="PANTHER" id="PTHR12815:SF18">
    <property type="entry name" value="SORTING AND ASSEMBLY MACHINERY COMPONENT 50 HOMOLOG"/>
    <property type="match status" value="1"/>
</dbReference>
<evidence type="ECO:0000256" key="1">
    <source>
        <dbReference type="ARBA" id="ARBA00004374"/>
    </source>
</evidence>
<dbReference type="GeneID" id="41979667"/>
<name>A0A507BDD9_9PEZI</name>
<keyword evidence="5" id="KW-0472">Membrane</keyword>
<keyword evidence="4" id="KW-0812">Transmembrane</keyword>
<evidence type="ECO:0000256" key="4">
    <source>
        <dbReference type="ARBA" id="ARBA00022692"/>
    </source>
</evidence>
<reference evidence="9 10" key="1">
    <citation type="submission" date="2019-06" db="EMBL/GenBank/DDBJ databases">
        <title>Draft genome sequence of the filamentous fungus Phialemoniopsis curvata isolated from diesel fuel.</title>
        <authorList>
            <person name="Varaljay V.A."/>
            <person name="Lyon W.J."/>
            <person name="Crouch A.L."/>
            <person name="Drake C.E."/>
            <person name="Hollomon J.M."/>
            <person name="Nadeau L.J."/>
            <person name="Nunn H.S."/>
            <person name="Stevenson B.S."/>
            <person name="Bojanowski C.L."/>
            <person name="Crookes-Goodson W.J."/>
        </authorList>
    </citation>
    <scope>NUCLEOTIDE SEQUENCE [LARGE SCALE GENOMIC DNA]</scope>
    <source>
        <strain evidence="9 10">D216</strain>
    </source>
</reference>
<dbReference type="PANTHER" id="PTHR12815">
    <property type="entry name" value="SORTING AND ASSEMBLY MACHINERY SAMM50 PROTEIN FAMILY MEMBER"/>
    <property type="match status" value="1"/>
</dbReference>
<feature type="region of interest" description="Disordered" evidence="7">
    <location>
        <begin position="1"/>
        <end position="28"/>
    </location>
</feature>
<dbReference type="InterPro" id="IPR039910">
    <property type="entry name" value="D15-like"/>
</dbReference>
<accession>A0A507BDD9</accession>
<protein>
    <recommendedName>
        <fullName evidence="8">Bacterial surface antigen (D15) domain-containing protein</fullName>
    </recommendedName>
</protein>
<proteinExistence type="inferred from homology"/>
<comment type="similarity">
    <text evidence="2">Belongs to the SAM50/omp85 family.</text>
</comment>
<dbReference type="OrthoDB" id="1724197at2759"/>
<comment type="subcellular location">
    <subcellularLocation>
        <location evidence="1">Mitochondrion outer membrane</location>
        <topology evidence="1">Multi-pass membrane protein</topology>
    </subcellularLocation>
</comment>
<feature type="coiled-coil region" evidence="6">
    <location>
        <begin position="29"/>
        <end position="56"/>
    </location>
</feature>
<evidence type="ECO:0000313" key="9">
    <source>
        <dbReference type="EMBL" id="TPX17306.1"/>
    </source>
</evidence>
<gene>
    <name evidence="9" type="ORF">E0L32_012220</name>
</gene>
<keyword evidence="6" id="KW-0175">Coiled coil</keyword>
<dbReference type="Gene3D" id="2.40.160.50">
    <property type="entry name" value="membrane protein fhac: a member of the omp85/tpsb transporter family"/>
    <property type="match status" value="1"/>
</dbReference>
<evidence type="ECO:0000256" key="7">
    <source>
        <dbReference type="SAM" id="MobiDB-lite"/>
    </source>
</evidence>
<organism evidence="9 10">
    <name type="scientific">Thyridium curvatum</name>
    <dbReference type="NCBI Taxonomy" id="1093900"/>
    <lineage>
        <taxon>Eukaryota</taxon>
        <taxon>Fungi</taxon>
        <taxon>Dikarya</taxon>
        <taxon>Ascomycota</taxon>
        <taxon>Pezizomycotina</taxon>
        <taxon>Sordariomycetes</taxon>
        <taxon>Sordariomycetidae</taxon>
        <taxon>Thyridiales</taxon>
        <taxon>Thyridiaceae</taxon>
        <taxon>Thyridium</taxon>
    </lineage>
</organism>
<dbReference type="RefSeq" id="XP_030999017.1">
    <property type="nucleotide sequence ID" value="XM_031135037.1"/>
</dbReference>
<evidence type="ECO:0000313" key="10">
    <source>
        <dbReference type="Proteomes" id="UP000319257"/>
    </source>
</evidence>
<dbReference type="AlphaFoldDB" id="A0A507BDD9"/>
<feature type="domain" description="Bacterial surface antigen (D15)" evidence="8">
    <location>
        <begin position="187"/>
        <end position="535"/>
    </location>
</feature>
<dbReference type="FunFam" id="2.40.160.50:FF:000008">
    <property type="entry name" value="Mitochondrial outer membrane beta-barrel protein Tob55"/>
    <property type="match status" value="1"/>
</dbReference>
<dbReference type="GO" id="GO:0005741">
    <property type="term" value="C:mitochondrial outer membrane"/>
    <property type="evidence" value="ECO:0007669"/>
    <property type="project" value="UniProtKB-SubCell"/>
</dbReference>
<evidence type="ECO:0000259" key="8">
    <source>
        <dbReference type="Pfam" id="PF01103"/>
    </source>
</evidence>
<dbReference type="STRING" id="1093900.A0A507BDD9"/>
<sequence>MASGKGPASSNLNIAIRPPPDQANPADSIGKLQADADALRQEAHALRDAADLEEQQAQMRIAALMAEQMSLPATINSIEVHGAKHTRKGFLDPIFQPLVEDSCNAGTTMRQVLEGIQDATAKLERFDIYKPQPSVFLSDVRRPDASAAATDLDVSIKVAEKSRFMLKTGTDLGNTEGSAYGNLLWRNIFGGAETLSLNASAGTRTRSAHTAAFSTPVNNNPDVRLTLEALSSATQKPWASHEEVLKGGSLRLSWLSKQGSLHNLAYSGAWRQLTGLGAAASPTVRTDAGDSVKSSITHTFTRDRRDNPMLPQRGYLIRTVSELAGWGPLGGDVSFSKSELELAGALPLPLPGMSSQETGISIGGGLRMGILYPLPLGYSLGNKAIPSKVNDRFQLGGPTDVRGFKLGGLGPHDGADAVGGDVFAAGSVNVLLPVPRAGPSSPLRFQLFANSGRLVALKDKKGKSQGSVMEPGAAASALGSAIGEVLGGLPSTAAGFGIVYAHPVARFELNFSLPLVLRRGEEGRKGLQVGVGINFL</sequence>
<dbReference type="GO" id="GO:0045040">
    <property type="term" value="P:protein insertion into mitochondrial outer membrane"/>
    <property type="evidence" value="ECO:0007669"/>
    <property type="project" value="TreeGrafter"/>
</dbReference>
<dbReference type="FunCoup" id="A0A507BDD9">
    <property type="interactions" value="144"/>
</dbReference>
<dbReference type="Proteomes" id="UP000319257">
    <property type="component" value="Unassembled WGS sequence"/>
</dbReference>
<comment type="caution">
    <text evidence="9">The sequence shown here is derived from an EMBL/GenBank/DDBJ whole genome shotgun (WGS) entry which is preliminary data.</text>
</comment>
<dbReference type="InParanoid" id="A0A507BDD9"/>
<dbReference type="EMBL" id="SKBQ01000145">
    <property type="protein sequence ID" value="TPX17306.1"/>
    <property type="molecule type" value="Genomic_DNA"/>
</dbReference>
<keyword evidence="10" id="KW-1185">Reference proteome</keyword>
<evidence type="ECO:0000256" key="2">
    <source>
        <dbReference type="ARBA" id="ARBA00010913"/>
    </source>
</evidence>
<evidence type="ECO:0000256" key="5">
    <source>
        <dbReference type="ARBA" id="ARBA00023136"/>
    </source>
</evidence>
<dbReference type="InterPro" id="IPR000184">
    <property type="entry name" value="Bac_surfAg_D15"/>
</dbReference>
<keyword evidence="3" id="KW-1134">Transmembrane beta strand</keyword>
<evidence type="ECO:0000256" key="3">
    <source>
        <dbReference type="ARBA" id="ARBA00022452"/>
    </source>
</evidence>
<evidence type="ECO:0000256" key="6">
    <source>
        <dbReference type="SAM" id="Coils"/>
    </source>
</evidence>